<evidence type="ECO:0000256" key="6">
    <source>
        <dbReference type="ARBA" id="ARBA00023136"/>
    </source>
</evidence>
<feature type="transmembrane region" description="Helical" evidence="7">
    <location>
        <begin position="112"/>
        <end position="133"/>
    </location>
</feature>
<evidence type="ECO:0000256" key="7">
    <source>
        <dbReference type="RuleBase" id="RU363032"/>
    </source>
</evidence>
<keyword evidence="2 7" id="KW-0813">Transport</keyword>
<evidence type="ECO:0000259" key="8">
    <source>
        <dbReference type="PROSITE" id="PS50928"/>
    </source>
</evidence>
<evidence type="ECO:0000256" key="4">
    <source>
        <dbReference type="ARBA" id="ARBA00022692"/>
    </source>
</evidence>
<evidence type="ECO:0000313" key="10">
    <source>
        <dbReference type="Proteomes" id="UP000426246"/>
    </source>
</evidence>
<accession>A0A6B8RGY6</accession>
<dbReference type="SUPFAM" id="SSF161098">
    <property type="entry name" value="MetI-like"/>
    <property type="match status" value="1"/>
</dbReference>
<keyword evidence="6 7" id="KW-0472">Membrane</keyword>
<dbReference type="EMBL" id="CP034235">
    <property type="protein sequence ID" value="QGQ94793.1"/>
    <property type="molecule type" value="Genomic_DNA"/>
</dbReference>
<dbReference type="GO" id="GO:0055085">
    <property type="term" value="P:transmembrane transport"/>
    <property type="evidence" value="ECO:0007669"/>
    <property type="project" value="InterPro"/>
</dbReference>
<dbReference type="OrthoDB" id="9794684at2"/>
<dbReference type="InterPro" id="IPR035906">
    <property type="entry name" value="MetI-like_sf"/>
</dbReference>
<feature type="transmembrane region" description="Helical" evidence="7">
    <location>
        <begin position="192"/>
        <end position="213"/>
    </location>
</feature>
<keyword evidence="4 7" id="KW-0812">Transmembrane</keyword>
<feature type="transmembrane region" description="Helical" evidence="7">
    <location>
        <begin position="246"/>
        <end position="267"/>
    </location>
</feature>
<dbReference type="CDD" id="cd06261">
    <property type="entry name" value="TM_PBP2"/>
    <property type="match status" value="1"/>
</dbReference>
<comment type="similarity">
    <text evidence="7">Belongs to the binding-protein-dependent transport system permease family.</text>
</comment>
<proteinExistence type="inferred from homology"/>
<keyword evidence="10" id="KW-1185">Reference proteome</keyword>
<feature type="transmembrane region" description="Helical" evidence="7">
    <location>
        <begin position="145"/>
        <end position="164"/>
    </location>
</feature>
<evidence type="ECO:0000256" key="1">
    <source>
        <dbReference type="ARBA" id="ARBA00004651"/>
    </source>
</evidence>
<reference evidence="10" key="1">
    <citation type="submission" date="2018-11" db="EMBL/GenBank/DDBJ databases">
        <title>Complete genome sequence of Paenibacillus sp. ML311-T8.</title>
        <authorList>
            <person name="Nam Y.-D."/>
            <person name="Kang J."/>
            <person name="Chung W.-H."/>
            <person name="Park Y.S."/>
        </authorList>
    </citation>
    <scope>NUCLEOTIDE SEQUENCE [LARGE SCALE GENOMIC DNA]</scope>
    <source>
        <strain evidence="10">ML311-T8</strain>
    </source>
</reference>
<evidence type="ECO:0000256" key="5">
    <source>
        <dbReference type="ARBA" id="ARBA00022989"/>
    </source>
</evidence>
<comment type="subcellular location">
    <subcellularLocation>
        <location evidence="1 7">Cell membrane</location>
        <topology evidence="1 7">Multi-pass membrane protein</topology>
    </subcellularLocation>
</comment>
<dbReference type="PANTHER" id="PTHR43744">
    <property type="entry name" value="ABC TRANSPORTER PERMEASE PROTEIN MG189-RELATED-RELATED"/>
    <property type="match status" value="1"/>
</dbReference>
<evidence type="ECO:0000256" key="2">
    <source>
        <dbReference type="ARBA" id="ARBA00022448"/>
    </source>
</evidence>
<dbReference type="AlphaFoldDB" id="A0A6B8RGY6"/>
<dbReference type="PROSITE" id="PS50928">
    <property type="entry name" value="ABC_TM1"/>
    <property type="match status" value="1"/>
</dbReference>
<dbReference type="GO" id="GO:0005886">
    <property type="term" value="C:plasma membrane"/>
    <property type="evidence" value="ECO:0007669"/>
    <property type="project" value="UniProtKB-SubCell"/>
</dbReference>
<organism evidence="9 10">
    <name type="scientific">Paenibacillus psychroresistens</name>
    <dbReference type="NCBI Taxonomy" id="1778678"/>
    <lineage>
        <taxon>Bacteria</taxon>
        <taxon>Bacillati</taxon>
        <taxon>Bacillota</taxon>
        <taxon>Bacilli</taxon>
        <taxon>Bacillales</taxon>
        <taxon>Paenibacillaceae</taxon>
        <taxon>Paenibacillus</taxon>
    </lineage>
</organism>
<dbReference type="Gene3D" id="1.10.3720.10">
    <property type="entry name" value="MetI-like"/>
    <property type="match status" value="1"/>
</dbReference>
<keyword evidence="3" id="KW-1003">Cell membrane</keyword>
<evidence type="ECO:0000256" key="3">
    <source>
        <dbReference type="ARBA" id="ARBA00022475"/>
    </source>
</evidence>
<dbReference type="KEGG" id="ppsc:EHS13_07835"/>
<protein>
    <submittedName>
        <fullName evidence="9">Carbohydrate ABC transporter permease</fullName>
    </submittedName>
</protein>
<feature type="transmembrane region" description="Helical" evidence="7">
    <location>
        <begin position="21"/>
        <end position="40"/>
    </location>
</feature>
<dbReference type="Proteomes" id="UP000426246">
    <property type="component" value="Chromosome"/>
</dbReference>
<keyword evidence="5 7" id="KW-1133">Transmembrane helix</keyword>
<name>A0A6B8RGY6_9BACL</name>
<dbReference type="RefSeq" id="WP_155699802.1">
    <property type="nucleotide sequence ID" value="NZ_CP034235.1"/>
</dbReference>
<evidence type="ECO:0000313" key="9">
    <source>
        <dbReference type="EMBL" id="QGQ94793.1"/>
    </source>
</evidence>
<feature type="transmembrane region" description="Helical" evidence="7">
    <location>
        <begin position="76"/>
        <end position="100"/>
    </location>
</feature>
<gene>
    <name evidence="9" type="ORF">EHS13_07835</name>
</gene>
<dbReference type="Pfam" id="PF00528">
    <property type="entry name" value="BPD_transp_1"/>
    <property type="match status" value="1"/>
</dbReference>
<dbReference type="PANTHER" id="PTHR43744:SF3">
    <property type="entry name" value="LACTOSE TRANSPORT SYSTEM PERMEASE PROTEIN LACG"/>
    <property type="match status" value="1"/>
</dbReference>
<dbReference type="InterPro" id="IPR000515">
    <property type="entry name" value="MetI-like"/>
</dbReference>
<sequence>MKPSNGLNKKYLSSYLKHGSALIAVLVILFPLYMIFINAFKGNEEYITSGLFDMPNSFLYWKNFKVVLQIGRMGQAFINTLILISMSLTFYLILGTMLSYALGRFEFKMKKLILGLYAMAVLIPSITTQVATFSIIKNLGLFNTFYAPSLLYIGSDIVQIYLYLQFIKNIPYELDESAMIEGASLFTIYRKIVLPLLAPATATIAILKTLGIYNDIYTPYLYMPSPKLGVISTTLLRFKGTHSAQWNMICAGILIVLLPTVILYLFLQKYIFAGIASGAVK</sequence>
<feature type="domain" description="ABC transmembrane type-1" evidence="8">
    <location>
        <begin position="77"/>
        <end position="267"/>
    </location>
</feature>